<dbReference type="Pfam" id="PF25973">
    <property type="entry name" value="BSH_CzcB"/>
    <property type="match status" value="1"/>
</dbReference>
<dbReference type="PRINTS" id="PR01490">
    <property type="entry name" value="RTXTOXIND"/>
</dbReference>
<evidence type="ECO:0000256" key="4">
    <source>
        <dbReference type="ARBA" id="ARBA00022729"/>
    </source>
</evidence>
<dbReference type="InterPro" id="IPR058647">
    <property type="entry name" value="BSH_CzcB-like"/>
</dbReference>
<dbReference type="PANTHER" id="PTHR32347:SF29">
    <property type="entry name" value="UPF0194 MEMBRANE PROTEIN YBHG"/>
    <property type="match status" value="1"/>
</dbReference>
<accession>A0A6C1KHN0</accession>
<evidence type="ECO:0000313" key="12">
    <source>
        <dbReference type="Proteomes" id="UP000305131"/>
    </source>
</evidence>
<evidence type="ECO:0000313" key="11">
    <source>
        <dbReference type="EMBL" id="TLX43779.1"/>
    </source>
</evidence>
<dbReference type="Gene3D" id="1.10.287.470">
    <property type="entry name" value="Helix hairpin bin"/>
    <property type="match status" value="1"/>
</dbReference>
<dbReference type="GO" id="GO:0042597">
    <property type="term" value="C:periplasmic space"/>
    <property type="evidence" value="ECO:0007669"/>
    <property type="project" value="UniProtKB-SubCell"/>
</dbReference>
<feature type="domain" description="CusB-like beta-barrel" evidence="8">
    <location>
        <begin position="276"/>
        <end position="348"/>
    </location>
</feature>
<dbReference type="RefSeq" id="WP_138398688.1">
    <property type="nucleotide sequence ID" value="NZ_JBAFVI010000001.1"/>
</dbReference>
<comment type="similarity">
    <text evidence="3">Belongs to the UPF0194 family.</text>
</comment>
<dbReference type="EMBL" id="VAUP01000015">
    <property type="protein sequence ID" value="TLX43779.1"/>
    <property type="molecule type" value="Genomic_DNA"/>
</dbReference>
<keyword evidence="5" id="KW-0574">Periplasm</keyword>
<evidence type="ECO:0000256" key="2">
    <source>
        <dbReference type="ARBA" id="ARBA00009477"/>
    </source>
</evidence>
<comment type="subcellular location">
    <subcellularLocation>
        <location evidence="1">Periplasm</location>
    </subcellularLocation>
</comment>
<proteinExistence type="inferred from homology"/>
<feature type="domain" description="Multidrug resistance protein MdtA-like C-terminal permuted SH3" evidence="9">
    <location>
        <begin position="354"/>
        <end position="408"/>
    </location>
</feature>
<evidence type="ECO:0000259" key="9">
    <source>
        <dbReference type="Pfam" id="PF25967"/>
    </source>
</evidence>
<evidence type="ECO:0000256" key="3">
    <source>
        <dbReference type="ARBA" id="ARBA00010602"/>
    </source>
</evidence>
<feature type="domain" description="CzcB-like barrel-sandwich hybrid" evidence="10">
    <location>
        <begin position="86"/>
        <end position="269"/>
    </location>
</feature>
<evidence type="ECO:0000259" key="8">
    <source>
        <dbReference type="Pfam" id="PF25954"/>
    </source>
</evidence>
<dbReference type="Gene3D" id="2.40.30.170">
    <property type="match status" value="1"/>
</dbReference>
<protein>
    <submittedName>
        <fullName evidence="11">Efflux RND transporter periplasmic adaptor subunit</fullName>
    </submittedName>
</protein>
<dbReference type="InterPro" id="IPR006143">
    <property type="entry name" value="RND_pump_MFP"/>
</dbReference>
<dbReference type="GO" id="GO:0022857">
    <property type="term" value="F:transmembrane transporter activity"/>
    <property type="evidence" value="ECO:0007669"/>
    <property type="project" value="InterPro"/>
</dbReference>
<evidence type="ECO:0000259" key="10">
    <source>
        <dbReference type="Pfam" id="PF25973"/>
    </source>
</evidence>
<reference evidence="11 12" key="1">
    <citation type="submission" date="2019-05" db="EMBL/GenBank/DDBJ databases">
        <authorList>
            <person name="Zhou X."/>
        </authorList>
    </citation>
    <scope>NUCLEOTIDE SEQUENCE [LARGE SCALE GENOMIC DNA]</scope>
    <source>
        <strain evidence="11 12">DSM 432</strain>
    </source>
</reference>
<name>A0A6C1KHN0_XANAU</name>
<dbReference type="NCBIfam" id="TIGR01730">
    <property type="entry name" value="RND_mfp"/>
    <property type="match status" value="1"/>
</dbReference>
<keyword evidence="6" id="KW-0175">Coiled coil</keyword>
<evidence type="ECO:0000256" key="1">
    <source>
        <dbReference type="ARBA" id="ARBA00004418"/>
    </source>
</evidence>
<evidence type="ECO:0000256" key="6">
    <source>
        <dbReference type="ARBA" id="ARBA00023054"/>
    </source>
</evidence>
<gene>
    <name evidence="11" type="ORF">FBQ73_06645</name>
</gene>
<feature type="compositionally biased region" description="Basic and acidic residues" evidence="7">
    <location>
        <begin position="11"/>
        <end position="20"/>
    </location>
</feature>
<organism evidence="11 12">
    <name type="scientific">Xanthobacter autotrophicus</name>
    <dbReference type="NCBI Taxonomy" id="280"/>
    <lineage>
        <taxon>Bacteria</taxon>
        <taxon>Pseudomonadati</taxon>
        <taxon>Pseudomonadota</taxon>
        <taxon>Alphaproteobacteria</taxon>
        <taxon>Hyphomicrobiales</taxon>
        <taxon>Xanthobacteraceae</taxon>
        <taxon>Xanthobacter</taxon>
    </lineage>
</organism>
<dbReference type="PANTHER" id="PTHR32347">
    <property type="entry name" value="EFFLUX SYSTEM COMPONENT YKNX-RELATED"/>
    <property type="match status" value="1"/>
</dbReference>
<keyword evidence="4" id="KW-0732">Signal</keyword>
<dbReference type="Pfam" id="PF25954">
    <property type="entry name" value="Beta-barrel_RND_2"/>
    <property type="match status" value="1"/>
</dbReference>
<dbReference type="Gene3D" id="2.40.50.100">
    <property type="match status" value="1"/>
</dbReference>
<feature type="region of interest" description="Disordered" evidence="7">
    <location>
        <begin position="1"/>
        <end position="20"/>
    </location>
</feature>
<comment type="caution">
    <text evidence="11">The sequence shown here is derived from an EMBL/GenBank/DDBJ whole genome shotgun (WGS) entry which is preliminary data.</text>
</comment>
<evidence type="ECO:0000256" key="7">
    <source>
        <dbReference type="SAM" id="MobiDB-lite"/>
    </source>
</evidence>
<dbReference type="OrthoDB" id="9813967at2"/>
<dbReference type="Pfam" id="PF25967">
    <property type="entry name" value="RND-MFP_C"/>
    <property type="match status" value="1"/>
</dbReference>
<dbReference type="InterPro" id="IPR058627">
    <property type="entry name" value="MdtA-like_C"/>
</dbReference>
<dbReference type="InterPro" id="IPR050465">
    <property type="entry name" value="UPF0194_transport"/>
</dbReference>
<dbReference type="InterPro" id="IPR058792">
    <property type="entry name" value="Beta-barrel_RND_2"/>
</dbReference>
<dbReference type="AlphaFoldDB" id="A0A6C1KHN0"/>
<sequence length="426" mass="45515">MDQPVPAAKTVPRDPPKGAGRRDLAAALWRRKWRIAVLVLVLSGAGWGLLRWRAGPEVVVYPVVKAELVRAVVATGHVETPYRVSIGSQITGTVKEVLVEEGQAVRQGQPLIALDGTELDSAVVQAEGAVAQADARMRQLRELSRPAAEEAQKQARANLDNARTAFDRADKLAKSGAGTQAALDEATRALNVALTLSRTAELQVYTTSPGGSDYVIAETQLSQAKANLATAHARLGYATITAPRDGVLITRSVERGTVVQAGKTLLVLAPAGAIQLVVQIDEKNLRLLQPGQDAIASADAYPDQRFPARLTYINPSVDITRASVEVKLTVPDPPAYLRQDMTVSVDIAVDRRPDAVVVPARTVHAPASAAPFVLVVREGRAREQKVRLGLWAGDQVQVLEGLTPGEEVLPVASGVRAGQRIRPVLR</sequence>
<dbReference type="GeneID" id="95773137"/>
<dbReference type="Gene3D" id="2.40.420.20">
    <property type="match status" value="1"/>
</dbReference>
<dbReference type="GO" id="GO:0016020">
    <property type="term" value="C:membrane"/>
    <property type="evidence" value="ECO:0007669"/>
    <property type="project" value="InterPro"/>
</dbReference>
<comment type="similarity">
    <text evidence="2">Belongs to the membrane fusion protein (MFP) (TC 8.A.1) family.</text>
</comment>
<dbReference type="SUPFAM" id="SSF111369">
    <property type="entry name" value="HlyD-like secretion proteins"/>
    <property type="match status" value="2"/>
</dbReference>
<dbReference type="Proteomes" id="UP000305131">
    <property type="component" value="Unassembled WGS sequence"/>
</dbReference>
<evidence type="ECO:0000256" key="5">
    <source>
        <dbReference type="ARBA" id="ARBA00022764"/>
    </source>
</evidence>